<feature type="domain" description="Protein SirB1 N-terminal" evidence="3">
    <location>
        <begin position="66"/>
        <end position="184"/>
    </location>
</feature>
<evidence type="ECO:0000256" key="1">
    <source>
        <dbReference type="ARBA" id="ARBA00007100"/>
    </source>
</evidence>
<accession>A0ABS8JE49</accession>
<dbReference type="EMBL" id="JAJGAK010000001">
    <property type="protein sequence ID" value="MCC8361838.1"/>
    <property type="molecule type" value="Genomic_DNA"/>
</dbReference>
<gene>
    <name evidence="4" type="ORF">LK996_01910</name>
</gene>
<dbReference type="RefSeq" id="WP_230525484.1">
    <property type="nucleotide sequence ID" value="NZ_JAJGAK010000001.1"/>
</dbReference>
<feature type="chain" id="PRO_5045286270" evidence="2">
    <location>
        <begin position="28"/>
        <end position="334"/>
    </location>
</feature>
<evidence type="ECO:0000256" key="2">
    <source>
        <dbReference type="SAM" id="SignalP"/>
    </source>
</evidence>
<dbReference type="Proteomes" id="UP001165293">
    <property type="component" value="Unassembled WGS sequence"/>
</dbReference>
<dbReference type="InterPro" id="IPR032698">
    <property type="entry name" value="SirB1_N"/>
</dbReference>
<evidence type="ECO:0000259" key="3">
    <source>
        <dbReference type="Pfam" id="PF13369"/>
    </source>
</evidence>
<feature type="signal peptide" evidence="2">
    <location>
        <begin position="1"/>
        <end position="27"/>
    </location>
</feature>
<name>A0ABS8JE49_9GAMM</name>
<dbReference type="Pfam" id="PF13369">
    <property type="entry name" value="Transglut_core2"/>
    <property type="match status" value="1"/>
</dbReference>
<sequence>MSAIGSCRHALQLAAFCLALLPTLAHADDLAPIRVHLEQREERIDYAAVKMTVDSLTDPATDHLSVNRQISHWERMVRANVSGDADEWNTFAALIKTLYEPGPWNDNKPFTYDLDDPMGANPANKRLSTYLETRKGNCVSMPMFVLILGQRLGLPVTLAKAPKHFLVKFGDARQNAWVNFEATAGGFKTDSSYERETGMTEIAVANQLYLRPLRPRENVVAIASTLAEDYYRRRDGDALMALADLVLAENPRNHKAMLWKGTAYAFQIDERIKKPYPNISDIPIHLVAEYQRLGRSNNEWFEKAEQLGWKEQTPEQEAQYLRAIEREKAKRAAR</sequence>
<organism evidence="4 5">
    <name type="scientific">Noviluteimonas lactosilytica</name>
    <dbReference type="NCBI Taxonomy" id="2888523"/>
    <lineage>
        <taxon>Bacteria</taxon>
        <taxon>Pseudomonadati</taxon>
        <taxon>Pseudomonadota</taxon>
        <taxon>Gammaproteobacteria</taxon>
        <taxon>Lysobacterales</taxon>
        <taxon>Lysobacteraceae</taxon>
        <taxon>Noviluteimonas</taxon>
    </lineage>
</organism>
<comment type="caution">
    <text evidence="4">The sequence shown here is derived from an EMBL/GenBank/DDBJ whole genome shotgun (WGS) entry which is preliminary data.</text>
</comment>
<proteinExistence type="inferred from homology"/>
<keyword evidence="5" id="KW-1185">Reference proteome</keyword>
<comment type="similarity">
    <text evidence="1">Belongs to the UPF0162 family.</text>
</comment>
<keyword evidence="2" id="KW-0732">Signal</keyword>
<evidence type="ECO:0000313" key="4">
    <source>
        <dbReference type="EMBL" id="MCC8361838.1"/>
    </source>
</evidence>
<evidence type="ECO:0000313" key="5">
    <source>
        <dbReference type="Proteomes" id="UP001165293"/>
    </source>
</evidence>
<reference evidence="4" key="1">
    <citation type="submission" date="2021-10" db="EMBL/GenBank/DDBJ databases">
        <authorList>
            <person name="Lyu M."/>
            <person name="Wang X."/>
            <person name="Meng X."/>
            <person name="Xu K."/>
        </authorList>
    </citation>
    <scope>NUCLEOTIDE SEQUENCE</scope>
    <source>
        <strain evidence="4">A6</strain>
    </source>
</reference>
<protein>
    <submittedName>
        <fullName evidence="4">Transglutaminase-like domain-containing protein</fullName>
    </submittedName>
</protein>